<name>A0ABR9QF85_9BACI</name>
<evidence type="ECO:0000313" key="4">
    <source>
        <dbReference type="EMBL" id="MBE4907157.1"/>
    </source>
</evidence>
<dbReference type="PROSITE" id="PS51272">
    <property type="entry name" value="SLH"/>
    <property type="match status" value="1"/>
</dbReference>
<dbReference type="Proteomes" id="UP001516662">
    <property type="component" value="Unassembled WGS sequence"/>
</dbReference>
<feature type="chain" id="PRO_5045680210" evidence="2">
    <location>
        <begin position="28"/>
        <end position="422"/>
    </location>
</feature>
<keyword evidence="5" id="KW-1185">Reference proteome</keyword>
<organism evidence="4 5">
    <name type="scientific">Litchfieldia luteola</name>
    <dbReference type="NCBI Taxonomy" id="682179"/>
    <lineage>
        <taxon>Bacteria</taxon>
        <taxon>Bacillati</taxon>
        <taxon>Bacillota</taxon>
        <taxon>Bacilli</taxon>
        <taxon>Bacillales</taxon>
        <taxon>Bacillaceae</taxon>
        <taxon>Litchfieldia</taxon>
    </lineage>
</organism>
<keyword evidence="1 2" id="KW-0732">Signal</keyword>
<feature type="domain" description="SLH" evidence="3">
    <location>
        <begin position="25"/>
        <end position="87"/>
    </location>
</feature>
<evidence type="ECO:0000259" key="3">
    <source>
        <dbReference type="PROSITE" id="PS51272"/>
    </source>
</evidence>
<comment type="caution">
    <text evidence="4">The sequence shown here is derived from an EMBL/GenBank/DDBJ whole genome shotgun (WGS) entry which is preliminary data.</text>
</comment>
<proteinExistence type="predicted"/>
<protein>
    <submittedName>
        <fullName evidence="4">S-layer homology domain-containing protein</fullName>
    </submittedName>
</protein>
<evidence type="ECO:0000256" key="2">
    <source>
        <dbReference type="SAM" id="SignalP"/>
    </source>
</evidence>
<feature type="signal peptide" evidence="2">
    <location>
        <begin position="1"/>
        <end position="27"/>
    </location>
</feature>
<dbReference type="RefSeq" id="WP_193534632.1">
    <property type="nucleotide sequence ID" value="NZ_JADCLJ010000007.1"/>
</dbReference>
<evidence type="ECO:0000256" key="1">
    <source>
        <dbReference type="ARBA" id="ARBA00022729"/>
    </source>
</evidence>
<dbReference type="Pfam" id="PF00395">
    <property type="entry name" value="SLH"/>
    <property type="match status" value="1"/>
</dbReference>
<dbReference type="InterPro" id="IPR001119">
    <property type="entry name" value="SLH_dom"/>
</dbReference>
<dbReference type="EMBL" id="JADCLJ010000007">
    <property type="protein sequence ID" value="MBE4907157.1"/>
    <property type="molecule type" value="Genomic_DNA"/>
</dbReference>
<gene>
    <name evidence="4" type="ORF">IMZ08_03670</name>
</gene>
<accession>A0ABR9QF85</accession>
<reference evidence="4 5" key="1">
    <citation type="submission" date="2020-10" db="EMBL/GenBank/DDBJ databases">
        <title>Bacillus sp. HD4P25, an endophyte from a halophyte.</title>
        <authorList>
            <person name="Sun J.-Q."/>
        </authorList>
    </citation>
    <scope>NUCLEOTIDE SEQUENCE [LARGE SCALE GENOMIC DNA]</scope>
    <source>
        <strain evidence="4 5">YIM 93174</strain>
    </source>
</reference>
<evidence type="ECO:0000313" key="5">
    <source>
        <dbReference type="Proteomes" id="UP001516662"/>
    </source>
</evidence>
<sequence>MKRIKKVAITSALVTSLAFSSYSAVHAASFDDVTGFASEQSITKLVSLGIMRNNTTIFNPSDSVKRSEFSAVINRVVSQGNPNVVKVTDLDVTNGKNNAALKMLNLGVFKLNKNGQFRPGKMVTYFELSKALALGLGFKASWTKDPVDYLYFLDRKGVLDIDTDLDAEITREDLAVAIDKYLKVKDFYNNVSGVVVEVRDTHITIKNELGEETYNFHSNASLFLDDQASEASSLGLGTVVTLTLNNNNEVAYAEGIGLDQFEGTLTYDAGKIKVDTKSLNVNLNAYVTPLPNNPEGDFSFTILSNYMKNGVQFFGTVLTSVANDEVTVITASVSKVDKKPFKVTGSNVEVDFSGNALPNQTFTVDDSVKVSVTEGETKKDVTLKELVALQTSGKVLSGTLEISAEGVVKTITATATTPPAKN</sequence>